<dbReference type="EMBL" id="LUGH01002167">
    <property type="protein sequence ID" value="OBZ80410.1"/>
    <property type="molecule type" value="Genomic_DNA"/>
</dbReference>
<dbReference type="InterPro" id="IPR036397">
    <property type="entry name" value="RNaseH_sf"/>
</dbReference>
<dbReference type="PANTHER" id="PTHR23022:SF134">
    <property type="entry name" value="TRANSPOSABLE ELEMENT TC1 TRANSPOSASE"/>
    <property type="match status" value="1"/>
</dbReference>
<dbReference type="GO" id="GO:0003676">
    <property type="term" value="F:nucleic acid binding"/>
    <property type="evidence" value="ECO:0007669"/>
    <property type="project" value="InterPro"/>
</dbReference>
<evidence type="ECO:0000313" key="1">
    <source>
        <dbReference type="EMBL" id="OBZ80410.1"/>
    </source>
</evidence>
<dbReference type="AlphaFoldDB" id="A0A1C7MU89"/>
<dbReference type="InParanoid" id="A0A1C7MU89"/>
<feature type="non-terminal residue" evidence="1">
    <location>
        <position position="1"/>
    </location>
</feature>
<dbReference type="Proteomes" id="UP000093000">
    <property type="component" value="Unassembled WGS sequence"/>
</dbReference>
<name>A0A1C7MU89_9FUNG</name>
<organism evidence="1 2">
    <name type="scientific">Choanephora cucurbitarum</name>
    <dbReference type="NCBI Taxonomy" id="101091"/>
    <lineage>
        <taxon>Eukaryota</taxon>
        <taxon>Fungi</taxon>
        <taxon>Fungi incertae sedis</taxon>
        <taxon>Mucoromycota</taxon>
        <taxon>Mucoromycotina</taxon>
        <taxon>Mucoromycetes</taxon>
        <taxon>Mucorales</taxon>
        <taxon>Mucorineae</taxon>
        <taxon>Choanephoraceae</taxon>
        <taxon>Choanephoroideae</taxon>
        <taxon>Choanephora</taxon>
    </lineage>
</organism>
<protein>
    <submittedName>
        <fullName evidence="1">Transposable element Tc1 transposase</fullName>
    </submittedName>
</protein>
<dbReference type="Gene3D" id="3.30.420.10">
    <property type="entry name" value="Ribonuclease H-like superfamily/Ribonuclease H"/>
    <property type="match status" value="1"/>
</dbReference>
<sequence>VLARRFSLTTFREALSRMNFKSRVAAKKPALNPRHKDSRLARVKERINWTKDDWNKVVWSDEAKFTLKSASVGTRVIIKDGERCEERHIKGTHKFGLVSVMVWGCFHTNGVGPLVVQHGSIDQKVYVQCLVDYYLPWIEKESEKTNIEYILQEDNAPCHVGAYSSSDLNLIENAWAYPRNRLNERESDVNTLSNLERVLKEEWYRLMQEYLINLVGSKSSTNAQHPSWCTDRISRIMVKNQFTIDLINTSLLDVPAGTYKTGDSMFIDGTKCDVLYFPRSADLANLSSEVVEIQHTVTHEFMCRAVQYCLNSIDHFIDNREINALDLL</sequence>
<feature type="non-terminal residue" evidence="1">
    <location>
        <position position="328"/>
    </location>
</feature>
<dbReference type="PANTHER" id="PTHR23022">
    <property type="entry name" value="TRANSPOSABLE ELEMENT-RELATED"/>
    <property type="match status" value="1"/>
</dbReference>
<evidence type="ECO:0000313" key="2">
    <source>
        <dbReference type="Proteomes" id="UP000093000"/>
    </source>
</evidence>
<dbReference type="OrthoDB" id="2282250at2759"/>
<accession>A0A1C7MU89</accession>
<proteinExistence type="predicted"/>
<dbReference type="STRING" id="101091.A0A1C7MU89"/>
<keyword evidence="2" id="KW-1185">Reference proteome</keyword>
<comment type="caution">
    <text evidence="1">The sequence shown here is derived from an EMBL/GenBank/DDBJ whole genome shotgun (WGS) entry which is preliminary data.</text>
</comment>
<reference evidence="1 2" key="1">
    <citation type="submission" date="2016-03" db="EMBL/GenBank/DDBJ databases">
        <title>Choanephora cucurbitarum.</title>
        <authorList>
            <person name="Min B."/>
            <person name="Park H."/>
            <person name="Park J.-H."/>
            <person name="Shin H.-D."/>
            <person name="Choi I.-G."/>
        </authorList>
    </citation>
    <scope>NUCLEOTIDE SEQUENCE [LARGE SCALE GENOMIC DNA]</scope>
    <source>
        <strain evidence="1 2">KUS-F28377</strain>
    </source>
</reference>
<dbReference type="InterPro" id="IPR052338">
    <property type="entry name" value="Transposase_5"/>
</dbReference>
<gene>
    <name evidence="1" type="primary">tc1a_5</name>
    <name evidence="1" type="ORF">A0J61_11541</name>
</gene>